<dbReference type="InterPro" id="IPR001789">
    <property type="entry name" value="Sig_transdc_resp-reg_receiver"/>
</dbReference>
<dbReference type="InterPro" id="IPR011006">
    <property type="entry name" value="CheY-like_superfamily"/>
</dbReference>
<keyword evidence="3" id="KW-0238">DNA-binding</keyword>
<dbReference type="SMART" id="SM00448">
    <property type="entry name" value="REC"/>
    <property type="match status" value="1"/>
</dbReference>
<dbReference type="CDD" id="cd06170">
    <property type="entry name" value="LuxR_C_like"/>
    <property type="match status" value="1"/>
</dbReference>
<dbReference type="InterPro" id="IPR016032">
    <property type="entry name" value="Sig_transdc_resp-reg_C-effctor"/>
</dbReference>
<dbReference type="PANTHER" id="PTHR43214:SF41">
    <property type="entry name" value="NITRATE_NITRITE RESPONSE REGULATOR PROTEIN NARP"/>
    <property type="match status" value="1"/>
</dbReference>
<dbReference type="InterPro" id="IPR000792">
    <property type="entry name" value="Tscrpt_reg_LuxR_C"/>
</dbReference>
<feature type="domain" description="HTH luxR-type" evidence="6">
    <location>
        <begin position="153"/>
        <end position="218"/>
    </location>
</feature>
<accession>A0ABT8R4U9</accession>
<dbReference type="SUPFAM" id="SSF46894">
    <property type="entry name" value="C-terminal effector domain of the bipartite response regulators"/>
    <property type="match status" value="1"/>
</dbReference>
<proteinExistence type="predicted"/>
<keyword evidence="4" id="KW-0804">Transcription</keyword>
<dbReference type="EMBL" id="JAUKPO010000005">
    <property type="protein sequence ID" value="MDO1446959.1"/>
    <property type="molecule type" value="Genomic_DNA"/>
</dbReference>
<organism evidence="8 9">
    <name type="scientific">Rhodocytophaga aerolata</name>
    <dbReference type="NCBI Taxonomy" id="455078"/>
    <lineage>
        <taxon>Bacteria</taxon>
        <taxon>Pseudomonadati</taxon>
        <taxon>Bacteroidota</taxon>
        <taxon>Cytophagia</taxon>
        <taxon>Cytophagales</taxon>
        <taxon>Rhodocytophagaceae</taxon>
        <taxon>Rhodocytophaga</taxon>
    </lineage>
</organism>
<dbReference type="PRINTS" id="PR00038">
    <property type="entry name" value="HTHLUXR"/>
</dbReference>
<dbReference type="Gene3D" id="3.40.50.2300">
    <property type="match status" value="1"/>
</dbReference>
<dbReference type="Pfam" id="PF00196">
    <property type="entry name" value="GerE"/>
    <property type="match status" value="1"/>
</dbReference>
<dbReference type="Pfam" id="PF00072">
    <property type="entry name" value="Response_reg"/>
    <property type="match status" value="1"/>
</dbReference>
<comment type="caution">
    <text evidence="8">The sequence shown here is derived from an EMBL/GenBank/DDBJ whole genome shotgun (WGS) entry which is preliminary data.</text>
</comment>
<gene>
    <name evidence="8" type="ORF">Q0590_11885</name>
</gene>
<sequence>MPSLIRLIIADDHQMFLDGICELTANLPDVEVVATAANGEQVIHLLERMPCDMVILDIQMPVQDGLTTTRQIKKRFPHVKVLILTMNNELSLIKHMLEAGALGYILKTNGREELARAIRRVASGLNYFSDAVAQELARQYLTSEGAKTRENGNTAAEAHLSDREKEIIALVAREYSSVEIADILFIAPTTVDTHRRNAMNKLGVKNLAGLVKYALKSGLIN</sequence>
<dbReference type="SMART" id="SM00421">
    <property type="entry name" value="HTH_LUXR"/>
    <property type="match status" value="1"/>
</dbReference>
<evidence type="ECO:0000256" key="4">
    <source>
        <dbReference type="ARBA" id="ARBA00023163"/>
    </source>
</evidence>
<evidence type="ECO:0000259" key="6">
    <source>
        <dbReference type="PROSITE" id="PS50043"/>
    </source>
</evidence>
<evidence type="ECO:0000256" key="2">
    <source>
        <dbReference type="ARBA" id="ARBA00023015"/>
    </source>
</evidence>
<dbReference type="InterPro" id="IPR039420">
    <property type="entry name" value="WalR-like"/>
</dbReference>
<reference evidence="8" key="1">
    <citation type="submission" date="2023-07" db="EMBL/GenBank/DDBJ databases">
        <title>The genome sequence of Rhodocytophaga aerolata KACC 12507.</title>
        <authorList>
            <person name="Zhang X."/>
        </authorList>
    </citation>
    <scope>NUCLEOTIDE SEQUENCE</scope>
    <source>
        <strain evidence="8">KACC 12507</strain>
    </source>
</reference>
<dbReference type="PANTHER" id="PTHR43214">
    <property type="entry name" value="TWO-COMPONENT RESPONSE REGULATOR"/>
    <property type="match status" value="1"/>
</dbReference>
<evidence type="ECO:0000256" key="3">
    <source>
        <dbReference type="ARBA" id="ARBA00023125"/>
    </source>
</evidence>
<keyword evidence="2" id="KW-0805">Transcription regulation</keyword>
<feature type="modified residue" description="4-aspartylphosphate" evidence="5">
    <location>
        <position position="57"/>
    </location>
</feature>
<evidence type="ECO:0000259" key="7">
    <source>
        <dbReference type="PROSITE" id="PS50110"/>
    </source>
</evidence>
<evidence type="ECO:0000313" key="9">
    <source>
        <dbReference type="Proteomes" id="UP001168528"/>
    </source>
</evidence>
<dbReference type="PROSITE" id="PS50043">
    <property type="entry name" value="HTH_LUXR_2"/>
    <property type="match status" value="1"/>
</dbReference>
<dbReference type="InterPro" id="IPR058245">
    <property type="entry name" value="NreC/VraR/RcsB-like_REC"/>
</dbReference>
<dbReference type="Proteomes" id="UP001168528">
    <property type="component" value="Unassembled WGS sequence"/>
</dbReference>
<evidence type="ECO:0000256" key="5">
    <source>
        <dbReference type="PROSITE-ProRule" id="PRU00169"/>
    </source>
</evidence>
<dbReference type="CDD" id="cd17535">
    <property type="entry name" value="REC_NarL-like"/>
    <property type="match status" value="1"/>
</dbReference>
<protein>
    <submittedName>
        <fullName evidence="8">Response regulator transcription factor</fullName>
    </submittedName>
</protein>
<evidence type="ECO:0000313" key="8">
    <source>
        <dbReference type="EMBL" id="MDO1446959.1"/>
    </source>
</evidence>
<feature type="domain" description="Response regulatory" evidence="7">
    <location>
        <begin position="6"/>
        <end position="122"/>
    </location>
</feature>
<dbReference type="RefSeq" id="WP_302037762.1">
    <property type="nucleotide sequence ID" value="NZ_JAUKPO010000005.1"/>
</dbReference>
<name>A0ABT8R4U9_9BACT</name>
<keyword evidence="1 5" id="KW-0597">Phosphoprotein</keyword>
<keyword evidence="9" id="KW-1185">Reference proteome</keyword>
<dbReference type="SUPFAM" id="SSF52172">
    <property type="entry name" value="CheY-like"/>
    <property type="match status" value="1"/>
</dbReference>
<dbReference type="PROSITE" id="PS50110">
    <property type="entry name" value="RESPONSE_REGULATORY"/>
    <property type="match status" value="1"/>
</dbReference>
<evidence type="ECO:0000256" key="1">
    <source>
        <dbReference type="ARBA" id="ARBA00022553"/>
    </source>
</evidence>